<proteinExistence type="predicted"/>
<dbReference type="SUPFAM" id="SSF48452">
    <property type="entry name" value="TPR-like"/>
    <property type="match status" value="1"/>
</dbReference>
<evidence type="ECO:0000313" key="1">
    <source>
        <dbReference type="EMBL" id="KAK7002445.1"/>
    </source>
</evidence>
<protein>
    <recommendedName>
        <fullName evidence="3">Kinesin light chain</fullName>
    </recommendedName>
</protein>
<organism evidence="1 2">
    <name type="scientific">Favolaschia claudopus</name>
    <dbReference type="NCBI Taxonomy" id="2862362"/>
    <lineage>
        <taxon>Eukaryota</taxon>
        <taxon>Fungi</taxon>
        <taxon>Dikarya</taxon>
        <taxon>Basidiomycota</taxon>
        <taxon>Agaricomycotina</taxon>
        <taxon>Agaricomycetes</taxon>
        <taxon>Agaricomycetidae</taxon>
        <taxon>Agaricales</taxon>
        <taxon>Marasmiineae</taxon>
        <taxon>Mycenaceae</taxon>
        <taxon>Favolaschia</taxon>
    </lineage>
</organism>
<dbReference type="AlphaFoldDB" id="A0AAW0A845"/>
<keyword evidence="2" id="KW-1185">Reference proteome</keyword>
<dbReference type="Proteomes" id="UP001362999">
    <property type="component" value="Unassembled WGS sequence"/>
</dbReference>
<accession>A0AAW0A845</accession>
<evidence type="ECO:0008006" key="3">
    <source>
        <dbReference type="Google" id="ProtNLM"/>
    </source>
</evidence>
<dbReference type="PANTHER" id="PTHR46082:SF11">
    <property type="entry name" value="AAA+ ATPASE DOMAIN-CONTAINING PROTEIN-RELATED"/>
    <property type="match status" value="1"/>
</dbReference>
<reference evidence="1 2" key="1">
    <citation type="journal article" date="2024" name="J Genomics">
        <title>Draft genome sequencing and assembly of Favolaschia claudopus CIRM-BRFM 2984 isolated from oak limbs.</title>
        <authorList>
            <person name="Navarro D."/>
            <person name="Drula E."/>
            <person name="Chaduli D."/>
            <person name="Cazenave R."/>
            <person name="Ahrendt S."/>
            <person name="Wang J."/>
            <person name="Lipzen A."/>
            <person name="Daum C."/>
            <person name="Barry K."/>
            <person name="Grigoriev I.V."/>
            <person name="Favel A."/>
            <person name="Rosso M.N."/>
            <person name="Martin F."/>
        </authorList>
    </citation>
    <scope>NUCLEOTIDE SEQUENCE [LARGE SCALE GENOMIC DNA]</scope>
    <source>
        <strain evidence="1 2">CIRM-BRFM 2984</strain>
    </source>
</reference>
<dbReference type="Pfam" id="PF13424">
    <property type="entry name" value="TPR_12"/>
    <property type="match status" value="1"/>
</dbReference>
<comment type="caution">
    <text evidence="1">The sequence shown here is derived from an EMBL/GenBank/DDBJ whole genome shotgun (WGS) entry which is preliminary data.</text>
</comment>
<sequence length="120" mass="13239">MSNLASTYSDQGRWSDAEGLQVTVLEARKRLLGEDHPATLLSMSNLASVFEHQGRQSEAEALRRAAHNIEQHRDTASKPTQVDKFVATPDELALSGAVSENPVSQLLHQTYTKNATKPRK</sequence>
<dbReference type="InterPro" id="IPR053137">
    <property type="entry name" value="NLR-like"/>
</dbReference>
<evidence type="ECO:0000313" key="2">
    <source>
        <dbReference type="Proteomes" id="UP001362999"/>
    </source>
</evidence>
<gene>
    <name evidence="1" type="ORF">R3P38DRAFT_3042967</name>
</gene>
<dbReference type="Gene3D" id="1.25.40.10">
    <property type="entry name" value="Tetratricopeptide repeat domain"/>
    <property type="match status" value="1"/>
</dbReference>
<name>A0AAW0A845_9AGAR</name>
<dbReference type="EMBL" id="JAWWNJ010000079">
    <property type="protein sequence ID" value="KAK7002445.1"/>
    <property type="molecule type" value="Genomic_DNA"/>
</dbReference>
<dbReference type="InterPro" id="IPR011990">
    <property type="entry name" value="TPR-like_helical_dom_sf"/>
</dbReference>
<dbReference type="PANTHER" id="PTHR46082">
    <property type="entry name" value="ATP/GTP-BINDING PROTEIN-RELATED"/>
    <property type="match status" value="1"/>
</dbReference>